<dbReference type="EMBL" id="JBIRGH010000003">
    <property type="protein sequence ID" value="MFH8584120.1"/>
    <property type="molecule type" value="Genomic_DNA"/>
</dbReference>
<evidence type="ECO:0000313" key="4">
    <source>
        <dbReference type="Proteomes" id="UP001610990"/>
    </source>
</evidence>
<accession>A0ABW7R7U7</accession>
<gene>
    <name evidence="3" type="ORF">ACH4GP_06965</name>
</gene>
<dbReference type="PANTHER" id="PTHR48081">
    <property type="entry name" value="AB HYDROLASE SUPERFAMILY PROTEIN C4A8.06C"/>
    <property type="match status" value="1"/>
</dbReference>
<dbReference type="Proteomes" id="UP001610990">
    <property type="component" value="Unassembled WGS sequence"/>
</dbReference>
<dbReference type="GO" id="GO:0016787">
    <property type="term" value="F:hydrolase activity"/>
    <property type="evidence" value="ECO:0007669"/>
    <property type="project" value="UniProtKB-KW"/>
</dbReference>
<reference evidence="3 4" key="1">
    <citation type="submission" date="2024-10" db="EMBL/GenBank/DDBJ databases">
        <title>The Natural Products Discovery Center: Release of the First 8490 Sequenced Strains for Exploring Actinobacteria Biosynthetic Diversity.</title>
        <authorList>
            <person name="Kalkreuter E."/>
            <person name="Kautsar S.A."/>
            <person name="Yang D."/>
            <person name="Bader C.D."/>
            <person name="Teijaro C.N."/>
            <person name="Fluegel L."/>
            <person name="Davis C.M."/>
            <person name="Simpson J.R."/>
            <person name="Lauterbach L."/>
            <person name="Steele A.D."/>
            <person name="Gui C."/>
            <person name="Meng S."/>
            <person name="Li G."/>
            <person name="Viehrig K."/>
            <person name="Ye F."/>
            <person name="Su P."/>
            <person name="Kiefer A.F."/>
            <person name="Nichols A."/>
            <person name="Cepeda A.J."/>
            <person name="Yan W."/>
            <person name="Fan B."/>
            <person name="Jiang Y."/>
            <person name="Adhikari A."/>
            <person name="Zheng C.-J."/>
            <person name="Schuster L."/>
            <person name="Cowan T.M."/>
            <person name="Smanski M.J."/>
            <person name="Chevrette M.G."/>
            <person name="De Carvalho L.P.S."/>
            <person name="Shen B."/>
        </authorList>
    </citation>
    <scope>NUCLEOTIDE SEQUENCE [LARGE SCALE GENOMIC DNA]</scope>
    <source>
        <strain evidence="3 4">NPDC018013</strain>
    </source>
</reference>
<proteinExistence type="predicted"/>
<organism evidence="3 4">
    <name type="scientific">Streptomyces celluloflavus</name>
    <dbReference type="NCBI Taxonomy" id="58344"/>
    <lineage>
        <taxon>Bacteria</taxon>
        <taxon>Bacillati</taxon>
        <taxon>Actinomycetota</taxon>
        <taxon>Actinomycetes</taxon>
        <taxon>Kitasatosporales</taxon>
        <taxon>Streptomycetaceae</taxon>
        <taxon>Streptomyces</taxon>
    </lineage>
</organism>
<dbReference type="Gene3D" id="3.40.50.1820">
    <property type="entry name" value="alpha/beta hydrolase"/>
    <property type="match status" value="1"/>
</dbReference>
<keyword evidence="4" id="KW-1185">Reference proteome</keyword>
<evidence type="ECO:0000313" key="3">
    <source>
        <dbReference type="EMBL" id="MFH8584120.1"/>
    </source>
</evidence>
<dbReference type="RefSeq" id="WP_367431966.1">
    <property type="nucleotide sequence ID" value="NZ_CP108413.1"/>
</dbReference>
<keyword evidence="1 3" id="KW-0378">Hydrolase</keyword>
<dbReference type="PANTHER" id="PTHR48081:SF8">
    <property type="entry name" value="ALPHA_BETA HYDROLASE FOLD-3 DOMAIN-CONTAINING PROTEIN-RELATED"/>
    <property type="match status" value="1"/>
</dbReference>
<name>A0ABW7R7U7_9ACTN</name>
<dbReference type="InterPro" id="IPR013094">
    <property type="entry name" value="AB_hydrolase_3"/>
</dbReference>
<dbReference type="InterPro" id="IPR050300">
    <property type="entry name" value="GDXG_lipolytic_enzyme"/>
</dbReference>
<dbReference type="SUPFAM" id="SSF53474">
    <property type="entry name" value="alpha/beta-Hydrolases"/>
    <property type="match status" value="1"/>
</dbReference>
<dbReference type="InterPro" id="IPR029058">
    <property type="entry name" value="AB_hydrolase_fold"/>
</dbReference>
<evidence type="ECO:0000259" key="2">
    <source>
        <dbReference type="Pfam" id="PF07859"/>
    </source>
</evidence>
<feature type="domain" description="Alpha/beta hydrolase fold-3" evidence="2">
    <location>
        <begin position="108"/>
        <end position="306"/>
    </location>
</feature>
<evidence type="ECO:0000256" key="1">
    <source>
        <dbReference type="ARBA" id="ARBA00022801"/>
    </source>
</evidence>
<sequence>MDPALEALAEQVARLVPRADLGWPEPWLEPAADRTGWAARVAELRAVHNRRVLDGADALAKAAPPAADPADGAEAAAADVREVTIEVAGGTISAQLHLPRGNGPFPAVVHFHGGGFWTGDGAVLRRLDGALCARLSARLTAVVVNVDYRLAPEHKFPQPVEDGYAAVRWLAGHAAEFGVDPGRIAVSGVSAGGTIAAAVCLLARDRAAPSIRFQALLAPALDLSVHLQSEPGGFRDEFRRCIDLYVALWQDRRDPLVSPVHAEDLSGLPDAFIGTGSHDPLRDPAELYGLRLARAGVAATVRRYPATHTVALPETRAARTADLFAALDAALRTTG</sequence>
<protein>
    <submittedName>
        <fullName evidence="3">Alpha/beta hydrolase</fullName>
    </submittedName>
</protein>
<comment type="caution">
    <text evidence="3">The sequence shown here is derived from an EMBL/GenBank/DDBJ whole genome shotgun (WGS) entry which is preliminary data.</text>
</comment>
<dbReference type="Pfam" id="PF07859">
    <property type="entry name" value="Abhydrolase_3"/>
    <property type="match status" value="1"/>
</dbReference>